<dbReference type="GO" id="GO:0016192">
    <property type="term" value="P:vesicle-mediated transport"/>
    <property type="evidence" value="ECO:0007669"/>
    <property type="project" value="InterPro"/>
</dbReference>
<comment type="caution">
    <text evidence="10">The sequence shown here is derived from an EMBL/GenBank/DDBJ whole genome shotgun (WGS) entry which is preliminary data.</text>
</comment>
<evidence type="ECO:0000256" key="3">
    <source>
        <dbReference type="ARBA" id="ARBA00022692"/>
    </source>
</evidence>
<evidence type="ECO:0000313" key="11">
    <source>
        <dbReference type="Proteomes" id="UP000816034"/>
    </source>
</evidence>
<feature type="compositionally biased region" description="Low complexity" evidence="9">
    <location>
        <begin position="16"/>
        <end position="27"/>
    </location>
</feature>
<evidence type="ECO:0000256" key="6">
    <source>
        <dbReference type="ARBA" id="ARBA00023136"/>
    </source>
</evidence>
<comment type="function">
    <text evidence="8">May be involved in fusion of retrograde transport vesicles derived from an endocytic compartment with the Golgi complex.</text>
</comment>
<feature type="transmembrane region" description="Helical" evidence="8">
    <location>
        <begin position="311"/>
        <end position="333"/>
    </location>
</feature>
<evidence type="ECO:0000256" key="1">
    <source>
        <dbReference type="ARBA" id="ARBA00004141"/>
    </source>
</evidence>
<feature type="compositionally biased region" description="Low complexity" evidence="9">
    <location>
        <begin position="61"/>
        <end position="107"/>
    </location>
</feature>
<evidence type="ECO:0000256" key="5">
    <source>
        <dbReference type="ARBA" id="ARBA00022989"/>
    </source>
</evidence>
<gene>
    <name evidence="10" type="ORF">C9374_010297</name>
</gene>
<evidence type="ECO:0000256" key="9">
    <source>
        <dbReference type="SAM" id="MobiDB-lite"/>
    </source>
</evidence>
<dbReference type="InterPro" id="IPR011691">
    <property type="entry name" value="Vesicle_transpt_SFT2"/>
</dbReference>
<dbReference type="Proteomes" id="UP000816034">
    <property type="component" value="Unassembled WGS sequence"/>
</dbReference>
<keyword evidence="3 8" id="KW-0812">Transmembrane</keyword>
<reference evidence="10 11" key="1">
    <citation type="journal article" date="2018" name="BMC Genomics">
        <title>The genome of Naegleria lovaniensis, the basis for a comparative approach to unravel pathogenicity factors of the human pathogenic amoeba N. fowleri.</title>
        <authorList>
            <person name="Liechti N."/>
            <person name="Schurch N."/>
            <person name="Bruggmann R."/>
            <person name="Wittwer M."/>
        </authorList>
    </citation>
    <scope>NUCLEOTIDE SEQUENCE [LARGE SCALE GENOMIC DNA]</scope>
    <source>
        <strain evidence="10 11">ATCC 30569</strain>
    </source>
</reference>
<dbReference type="EMBL" id="PYSW02000041">
    <property type="protein sequence ID" value="KAG2374923.1"/>
    <property type="molecule type" value="Genomic_DNA"/>
</dbReference>
<evidence type="ECO:0000256" key="2">
    <source>
        <dbReference type="ARBA" id="ARBA00022448"/>
    </source>
</evidence>
<dbReference type="GeneID" id="68102751"/>
<dbReference type="PANTHER" id="PTHR23137:SF2">
    <property type="entry name" value="VESICLE TRANSPORT PROTEIN"/>
    <property type="match status" value="1"/>
</dbReference>
<organism evidence="10 11">
    <name type="scientific">Naegleria lovaniensis</name>
    <name type="common">Amoeba</name>
    <dbReference type="NCBI Taxonomy" id="51637"/>
    <lineage>
        <taxon>Eukaryota</taxon>
        <taxon>Discoba</taxon>
        <taxon>Heterolobosea</taxon>
        <taxon>Tetramitia</taxon>
        <taxon>Eutetramitia</taxon>
        <taxon>Vahlkampfiidae</taxon>
        <taxon>Naegleria</taxon>
    </lineage>
</organism>
<dbReference type="RefSeq" id="XP_044544097.1">
    <property type="nucleotide sequence ID" value="XM_044685825.1"/>
</dbReference>
<name>A0AA88GHF2_NAELO</name>
<sequence length="408" mass="44011">MLVAASNSRSPKQLGSGESASSSSSQSDLFSALSSWSSSIQKTFNEVSQTITANINTIDHSSSSSSNTNTSSSTTTPTTNPSSSSTIVPSASSMTSSSRPSSPTNLNKKQKQMLKEKRPLMRNQDFSSEEDEESMIGSSALKKKSSSTTASESIGDWFSSVQNSITKQFNEWSSPTSSSSNNNTTSDDDGPLAKAHSSRIKSPSTSSSNVASSSNGFMDSLSSTFASIKTQTNDKWTLLRDQFFDNNSQNTIDENDNSFLGRLSKEVDGMITLSAKQRMYGFFMSLGFGLLCIIIALGFLPSILFASGAFAFFYTFGNLLCLVSTFFLVGPVAQIKNMAKPDRAIPSALFIASMVLTLICVFAMPIALLIILLVITQAVGLVWYVISYIPFAQQILGMIFSSFMRIFN</sequence>
<feature type="compositionally biased region" description="Low complexity" evidence="9">
    <location>
        <begin position="200"/>
        <end position="214"/>
    </location>
</feature>
<feature type="region of interest" description="Disordered" evidence="9">
    <location>
        <begin position="170"/>
        <end position="214"/>
    </location>
</feature>
<dbReference type="InterPro" id="IPR007305">
    <property type="entry name" value="Vesicle_transpt_Got1/SFT2"/>
</dbReference>
<evidence type="ECO:0000256" key="4">
    <source>
        <dbReference type="ARBA" id="ARBA00022927"/>
    </source>
</evidence>
<feature type="region of interest" description="Disordered" evidence="9">
    <location>
        <begin position="56"/>
        <end position="147"/>
    </location>
</feature>
<dbReference type="PANTHER" id="PTHR23137">
    <property type="entry name" value="VESICLE TRANSPORT PROTEIN-RELATED"/>
    <property type="match status" value="1"/>
</dbReference>
<accession>A0AA88GHF2</accession>
<keyword evidence="2 8" id="KW-0813">Transport</keyword>
<dbReference type="GO" id="GO:0005737">
    <property type="term" value="C:cytoplasm"/>
    <property type="evidence" value="ECO:0007669"/>
    <property type="project" value="UniProtKB-ARBA"/>
</dbReference>
<dbReference type="Pfam" id="PF04178">
    <property type="entry name" value="Got1"/>
    <property type="match status" value="1"/>
</dbReference>
<dbReference type="GO" id="GO:0012505">
    <property type="term" value="C:endomembrane system"/>
    <property type="evidence" value="ECO:0007669"/>
    <property type="project" value="UniProtKB-ARBA"/>
</dbReference>
<dbReference type="GO" id="GO:0015031">
    <property type="term" value="P:protein transport"/>
    <property type="evidence" value="ECO:0007669"/>
    <property type="project" value="UniProtKB-KW"/>
</dbReference>
<feature type="region of interest" description="Disordered" evidence="9">
    <location>
        <begin position="1"/>
        <end position="27"/>
    </location>
</feature>
<keyword evidence="4 8" id="KW-0653">Protein transport</keyword>
<evidence type="ECO:0000256" key="7">
    <source>
        <dbReference type="ARBA" id="ARBA00025800"/>
    </source>
</evidence>
<feature type="compositionally biased region" description="Low complexity" evidence="9">
    <location>
        <begin position="173"/>
        <end position="185"/>
    </location>
</feature>
<feature type="compositionally biased region" description="Polar residues" evidence="9">
    <location>
        <begin position="1"/>
        <end position="13"/>
    </location>
</feature>
<protein>
    <recommendedName>
        <fullName evidence="8">Vesicle transport protein</fullName>
    </recommendedName>
</protein>
<proteinExistence type="inferred from homology"/>
<feature type="transmembrane region" description="Helical" evidence="8">
    <location>
        <begin position="381"/>
        <end position="403"/>
    </location>
</feature>
<comment type="subcellular location">
    <subcellularLocation>
        <location evidence="1 8">Membrane</location>
        <topology evidence="1 8">Multi-pass membrane protein</topology>
    </subcellularLocation>
</comment>
<keyword evidence="11" id="KW-1185">Reference proteome</keyword>
<evidence type="ECO:0000313" key="10">
    <source>
        <dbReference type="EMBL" id="KAG2374923.1"/>
    </source>
</evidence>
<evidence type="ECO:0000256" key="8">
    <source>
        <dbReference type="RuleBase" id="RU363111"/>
    </source>
</evidence>
<feature type="transmembrane region" description="Helical" evidence="8">
    <location>
        <begin position="345"/>
        <end position="375"/>
    </location>
</feature>
<dbReference type="GO" id="GO:0016020">
    <property type="term" value="C:membrane"/>
    <property type="evidence" value="ECO:0007669"/>
    <property type="project" value="UniProtKB-SubCell"/>
</dbReference>
<dbReference type="AlphaFoldDB" id="A0AA88GHF2"/>
<feature type="transmembrane region" description="Helical" evidence="8">
    <location>
        <begin position="280"/>
        <end position="305"/>
    </location>
</feature>
<keyword evidence="6 8" id="KW-0472">Membrane</keyword>
<comment type="similarity">
    <text evidence="7 8">Belongs to the SFT2 family.</text>
</comment>
<keyword evidence="5 8" id="KW-1133">Transmembrane helix</keyword>